<protein>
    <submittedName>
        <fullName evidence="1">Uncharacterized protein</fullName>
    </submittedName>
</protein>
<gene>
    <name evidence="1" type="ORF">SDJN03_01977</name>
</gene>
<feature type="non-terminal residue" evidence="1">
    <location>
        <position position="1"/>
    </location>
</feature>
<comment type="caution">
    <text evidence="1">The sequence shown here is derived from an EMBL/GenBank/DDBJ whole genome shotgun (WGS) entry which is preliminary data.</text>
</comment>
<name>A0AAV6P7H3_9ROSI</name>
<reference evidence="1 2" key="1">
    <citation type="journal article" date="2021" name="Hortic Res">
        <title>The domestication of Cucurbita argyrosperma as revealed by the genome of its wild relative.</title>
        <authorList>
            <person name="Barrera-Redondo J."/>
            <person name="Sanchez-de la Vega G."/>
            <person name="Aguirre-Liguori J.A."/>
            <person name="Castellanos-Morales G."/>
            <person name="Gutierrez-Guerrero Y.T."/>
            <person name="Aguirre-Dugua X."/>
            <person name="Aguirre-Planter E."/>
            <person name="Tenaillon M.I."/>
            <person name="Lira-Saade R."/>
            <person name="Eguiarte L.E."/>
        </authorList>
    </citation>
    <scope>NUCLEOTIDE SEQUENCE [LARGE SCALE GENOMIC DNA]</scope>
    <source>
        <strain evidence="1">JBR-2021</strain>
    </source>
</reference>
<sequence length="100" mass="11338">MAHDWRACLVRLKHSLSAVAPTRNFFIYHTRADLIGSGIRKSSAAKYPGRLDLLKVVLNYNRLGNCSVVIRWICVITSVDHLHPVHQETKLNAWIPNSCC</sequence>
<organism evidence="1 2">
    <name type="scientific">Cucurbita argyrosperma subsp. sororia</name>
    <dbReference type="NCBI Taxonomy" id="37648"/>
    <lineage>
        <taxon>Eukaryota</taxon>
        <taxon>Viridiplantae</taxon>
        <taxon>Streptophyta</taxon>
        <taxon>Embryophyta</taxon>
        <taxon>Tracheophyta</taxon>
        <taxon>Spermatophyta</taxon>
        <taxon>Magnoliopsida</taxon>
        <taxon>eudicotyledons</taxon>
        <taxon>Gunneridae</taxon>
        <taxon>Pentapetalae</taxon>
        <taxon>rosids</taxon>
        <taxon>fabids</taxon>
        <taxon>Cucurbitales</taxon>
        <taxon>Cucurbitaceae</taxon>
        <taxon>Cucurbiteae</taxon>
        <taxon>Cucurbita</taxon>
    </lineage>
</organism>
<evidence type="ECO:0000313" key="2">
    <source>
        <dbReference type="Proteomes" id="UP000685013"/>
    </source>
</evidence>
<proteinExistence type="predicted"/>
<dbReference type="AlphaFoldDB" id="A0AAV6P7H3"/>
<keyword evidence="2" id="KW-1185">Reference proteome</keyword>
<evidence type="ECO:0000313" key="1">
    <source>
        <dbReference type="EMBL" id="KAG6608635.1"/>
    </source>
</evidence>
<dbReference type="Proteomes" id="UP000685013">
    <property type="component" value="Chromosome 1"/>
</dbReference>
<accession>A0AAV6P7H3</accession>
<dbReference type="EMBL" id="JAGKQH010000001">
    <property type="protein sequence ID" value="KAG6608635.1"/>
    <property type="molecule type" value="Genomic_DNA"/>
</dbReference>